<name>A0AAD6T9G3_9AGAR</name>
<dbReference type="EMBL" id="JARJCM010000017">
    <property type="protein sequence ID" value="KAJ7041336.1"/>
    <property type="molecule type" value="Genomic_DNA"/>
</dbReference>
<evidence type="ECO:0000313" key="2">
    <source>
        <dbReference type="Proteomes" id="UP001218188"/>
    </source>
</evidence>
<organism evidence="1 2">
    <name type="scientific">Mycena alexandri</name>
    <dbReference type="NCBI Taxonomy" id="1745969"/>
    <lineage>
        <taxon>Eukaryota</taxon>
        <taxon>Fungi</taxon>
        <taxon>Dikarya</taxon>
        <taxon>Basidiomycota</taxon>
        <taxon>Agaricomycotina</taxon>
        <taxon>Agaricomycetes</taxon>
        <taxon>Agaricomycetidae</taxon>
        <taxon>Agaricales</taxon>
        <taxon>Marasmiineae</taxon>
        <taxon>Mycenaceae</taxon>
        <taxon>Mycena</taxon>
    </lineage>
</organism>
<keyword evidence="2" id="KW-1185">Reference proteome</keyword>
<sequence length="228" mass="25287">MRLSSIPALSIPSMVFRFTSVPAKYTASPLLAPPLPVTPSKSPSARATHPSLSRVYPSRVYPSRVFSSRTVSHLYTCAPAALQRGPRDGSTKILRPAGGKIQTVKELFVDCFPELDQKQRNTKYNDFRSRIDHLCGLYLRPTVALAYQAKEDADKVYNKMATTFPWLTSYHNYWPVAVCLQGKLHNSAARAVERSNKKAVDIIQSVAPARSGSKGARKVKKVTLRTPN</sequence>
<accession>A0AAD6T9G3</accession>
<comment type="caution">
    <text evidence="1">The sequence shown here is derived from an EMBL/GenBank/DDBJ whole genome shotgun (WGS) entry which is preliminary data.</text>
</comment>
<reference evidence="1" key="1">
    <citation type="submission" date="2023-03" db="EMBL/GenBank/DDBJ databases">
        <title>Massive genome expansion in bonnet fungi (Mycena s.s.) driven by repeated elements and novel gene families across ecological guilds.</title>
        <authorList>
            <consortium name="Lawrence Berkeley National Laboratory"/>
            <person name="Harder C.B."/>
            <person name="Miyauchi S."/>
            <person name="Viragh M."/>
            <person name="Kuo A."/>
            <person name="Thoen E."/>
            <person name="Andreopoulos B."/>
            <person name="Lu D."/>
            <person name="Skrede I."/>
            <person name="Drula E."/>
            <person name="Henrissat B."/>
            <person name="Morin E."/>
            <person name="Kohler A."/>
            <person name="Barry K."/>
            <person name="LaButti K."/>
            <person name="Morin E."/>
            <person name="Salamov A."/>
            <person name="Lipzen A."/>
            <person name="Mereny Z."/>
            <person name="Hegedus B."/>
            <person name="Baldrian P."/>
            <person name="Stursova M."/>
            <person name="Weitz H."/>
            <person name="Taylor A."/>
            <person name="Grigoriev I.V."/>
            <person name="Nagy L.G."/>
            <person name="Martin F."/>
            <person name="Kauserud H."/>
        </authorList>
    </citation>
    <scope>NUCLEOTIDE SEQUENCE</scope>
    <source>
        <strain evidence="1">CBHHK200</strain>
    </source>
</reference>
<gene>
    <name evidence="1" type="ORF">C8F04DRAFT_1253034</name>
</gene>
<proteinExistence type="predicted"/>
<protein>
    <submittedName>
        <fullName evidence="1">Uncharacterized protein</fullName>
    </submittedName>
</protein>
<dbReference type="Proteomes" id="UP001218188">
    <property type="component" value="Unassembled WGS sequence"/>
</dbReference>
<dbReference type="AlphaFoldDB" id="A0AAD6T9G3"/>
<evidence type="ECO:0000313" key="1">
    <source>
        <dbReference type="EMBL" id="KAJ7041336.1"/>
    </source>
</evidence>